<organism evidence="1 2">
    <name type="scientific">Pseudoalteromonas luteoviolacea S4060-1</name>
    <dbReference type="NCBI Taxonomy" id="1365257"/>
    <lineage>
        <taxon>Bacteria</taxon>
        <taxon>Pseudomonadati</taxon>
        <taxon>Pseudomonadota</taxon>
        <taxon>Gammaproteobacteria</taxon>
        <taxon>Alteromonadales</taxon>
        <taxon>Pseudoalteromonadaceae</taxon>
        <taxon>Pseudoalteromonas</taxon>
    </lineage>
</organism>
<evidence type="ECO:0000313" key="2">
    <source>
        <dbReference type="Proteomes" id="UP000076661"/>
    </source>
</evidence>
<evidence type="ECO:0000313" key="1">
    <source>
        <dbReference type="EMBL" id="KZN63347.1"/>
    </source>
</evidence>
<protein>
    <submittedName>
        <fullName evidence="1">Uncharacterized protein</fullName>
    </submittedName>
</protein>
<comment type="caution">
    <text evidence="1">The sequence shown here is derived from an EMBL/GenBank/DDBJ whole genome shotgun (WGS) entry which is preliminary data.</text>
</comment>
<proteinExistence type="predicted"/>
<dbReference type="Proteomes" id="UP000076661">
    <property type="component" value="Unassembled WGS sequence"/>
</dbReference>
<accession>A0A167KVG7</accession>
<name>A0A167KVG7_9GAMM</name>
<dbReference type="AlphaFoldDB" id="A0A167KVG7"/>
<gene>
    <name evidence="1" type="ORF">N478_03595</name>
</gene>
<dbReference type="PATRIC" id="fig|1365257.3.peg.3754"/>
<reference evidence="1 2" key="1">
    <citation type="submission" date="2013-07" db="EMBL/GenBank/DDBJ databases">
        <title>Comparative Genomic and Metabolomic Analysis of Twelve Strains of Pseudoalteromonas luteoviolacea.</title>
        <authorList>
            <person name="Vynne N.G."/>
            <person name="Mansson M."/>
            <person name="Gram L."/>
        </authorList>
    </citation>
    <scope>NUCLEOTIDE SEQUENCE [LARGE SCALE GENOMIC DNA]</scope>
    <source>
        <strain evidence="1 2">S4060-1</strain>
    </source>
</reference>
<dbReference type="EMBL" id="AUXX01000034">
    <property type="protein sequence ID" value="KZN63347.1"/>
    <property type="molecule type" value="Genomic_DNA"/>
</dbReference>
<sequence>MYKKQPSKENEIIAWRGFTQIMSDQRDYF</sequence>